<organism evidence="1 2">
    <name type="scientific">Paracoccus tibetensis</name>
    <dbReference type="NCBI Taxonomy" id="336292"/>
    <lineage>
        <taxon>Bacteria</taxon>
        <taxon>Pseudomonadati</taxon>
        <taxon>Pseudomonadota</taxon>
        <taxon>Alphaproteobacteria</taxon>
        <taxon>Rhodobacterales</taxon>
        <taxon>Paracoccaceae</taxon>
        <taxon>Paracoccus</taxon>
    </lineage>
</organism>
<dbReference type="OrthoDB" id="7781003at2"/>
<dbReference type="AlphaFoldDB" id="A0A1G5HT66"/>
<keyword evidence="2" id="KW-1185">Reference proteome</keyword>
<evidence type="ECO:0000313" key="1">
    <source>
        <dbReference type="EMBL" id="SCY66953.1"/>
    </source>
</evidence>
<name>A0A1G5HT66_9RHOB</name>
<reference evidence="1 2" key="1">
    <citation type="submission" date="2016-10" db="EMBL/GenBank/DDBJ databases">
        <authorList>
            <person name="de Groot N.N."/>
        </authorList>
    </citation>
    <scope>NUCLEOTIDE SEQUENCE [LARGE SCALE GENOMIC DNA]</scope>
    <source>
        <strain evidence="1 2">CGMCC 1.8925</strain>
    </source>
</reference>
<dbReference type="Proteomes" id="UP000199502">
    <property type="component" value="Unassembled WGS sequence"/>
</dbReference>
<dbReference type="EMBL" id="FMVT01000007">
    <property type="protein sequence ID" value="SCY66953.1"/>
    <property type="molecule type" value="Genomic_DNA"/>
</dbReference>
<dbReference type="RefSeq" id="WP_090744248.1">
    <property type="nucleotide sequence ID" value="NZ_FMVT01000007.1"/>
</dbReference>
<gene>
    <name evidence="1" type="ORF">SAMN05660710_02292</name>
</gene>
<protein>
    <submittedName>
        <fullName evidence="1">Uncharacterized protein</fullName>
    </submittedName>
</protein>
<accession>A0A1G5HT66</accession>
<proteinExistence type="predicted"/>
<sequence>MTVYRFRAIRRADGVVLHSDTINDALNAGIEPMRLAVVAALLHSHPEARGLTYDDIDVEIAPEADSHSG</sequence>
<evidence type="ECO:0000313" key="2">
    <source>
        <dbReference type="Proteomes" id="UP000199502"/>
    </source>
</evidence>